<dbReference type="GO" id="GO:0005886">
    <property type="term" value="C:plasma membrane"/>
    <property type="evidence" value="ECO:0007669"/>
    <property type="project" value="UniProtKB-SubCell"/>
</dbReference>
<evidence type="ECO:0000256" key="8">
    <source>
        <dbReference type="SAM" id="Phobius"/>
    </source>
</evidence>
<feature type="transmembrane region" description="Helical" evidence="8">
    <location>
        <begin position="323"/>
        <end position="352"/>
    </location>
</feature>
<feature type="transmembrane region" description="Helical" evidence="8">
    <location>
        <begin position="290"/>
        <end position="311"/>
    </location>
</feature>
<dbReference type="GO" id="GO:0015528">
    <property type="term" value="F:lactose:proton symporter activity"/>
    <property type="evidence" value="ECO:0007669"/>
    <property type="project" value="TreeGrafter"/>
</dbReference>
<dbReference type="InterPro" id="IPR024989">
    <property type="entry name" value="MFS_assoc_dom"/>
</dbReference>
<dbReference type="PANTHER" id="PTHR23522">
    <property type="entry name" value="BLL5896 PROTEIN"/>
    <property type="match status" value="1"/>
</dbReference>
<dbReference type="GO" id="GO:0030395">
    <property type="term" value="F:lactose binding"/>
    <property type="evidence" value="ECO:0007669"/>
    <property type="project" value="TreeGrafter"/>
</dbReference>
<feature type="domain" description="Major facilitator superfamily associated" evidence="9">
    <location>
        <begin position="8"/>
        <end position="356"/>
    </location>
</feature>
<keyword evidence="2" id="KW-0813">Transport</keyword>
<dbReference type="NCBIfam" id="NF037955">
    <property type="entry name" value="mfs"/>
    <property type="match status" value="1"/>
</dbReference>
<dbReference type="Gene3D" id="1.20.1250.20">
    <property type="entry name" value="MFS general substrate transporter like domains"/>
    <property type="match status" value="2"/>
</dbReference>
<dbReference type="SUPFAM" id="SSF103473">
    <property type="entry name" value="MFS general substrate transporter"/>
    <property type="match status" value="1"/>
</dbReference>
<keyword evidence="7 8" id="KW-0472">Membrane</keyword>
<keyword evidence="6 8" id="KW-1133">Transmembrane helix</keyword>
<dbReference type="AlphaFoldDB" id="A0A3B0RTX8"/>
<feature type="transmembrane region" description="Helical" evidence="8">
    <location>
        <begin position="358"/>
        <end position="378"/>
    </location>
</feature>
<dbReference type="PANTHER" id="PTHR23522:SF10">
    <property type="entry name" value="3-PHENYLPROPIONIC ACID TRANSPORTER-RELATED"/>
    <property type="match status" value="1"/>
</dbReference>
<gene>
    <name evidence="10" type="ORF">MNBD_ALPHA06-1281</name>
</gene>
<dbReference type="InterPro" id="IPR036259">
    <property type="entry name" value="MFS_trans_sf"/>
</dbReference>
<evidence type="ECO:0000256" key="7">
    <source>
        <dbReference type="ARBA" id="ARBA00023136"/>
    </source>
</evidence>
<evidence type="ECO:0000259" key="9">
    <source>
        <dbReference type="Pfam" id="PF12832"/>
    </source>
</evidence>
<dbReference type="EMBL" id="UOEE01000234">
    <property type="protein sequence ID" value="VAV96890.1"/>
    <property type="molecule type" value="Genomic_DNA"/>
</dbReference>
<dbReference type="PIRSF" id="PIRSF004925">
    <property type="entry name" value="HcaT"/>
    <property type="match status" value="1"/>
</dbReference>
<evidence type="ECO:0000256" key="3">
    <source>
        <dbReference type="ARBA" id="ARBA00022475"/>
    </source>
</evidence>
<dbReference type="Pfam" id="PF12832">
    <property type="entry name" value="MFS_1_like"/>
    <property type="match status" value="1"/>
</dbReference>
<evidence type="ECO:0000256" key="4">
    <source>
        <dbReference type="ARBA" id="ARBA00022519"/>
    </source>
</evidence>
<evidence type="ECO:0000313" key="10">
    <source>
        <dbReference type="EMBL" id="VAV96890.1"/>
    </source>
</evidence>
<organism evidence="10">
    <name type="scientific">hydrothermal vent metagenome</name>
    <dbReference type="NCBI Taxonomy" id="652676"/>
    <lineage>
        <taxon>unclassified sequences</taxon>
        <taxon>metagenomes</taxon>
        <taxon>ecological metagenomes</taxon>
    </lineage>
</organism>
<name>A0A3B0RTX8_9ZZZZ</name>
<keyword evidence="4" id="KW-0997">Cell inner membrane</keyword>
<feature type="transmembrane region" description="Helical" evidence="8">
    <location>
        <begin position="268"/>
        <end position="284"/>
    </location>
</feature>
<feature type="transmembrane region" description="Helical" evidence="8">
    <location>
        <begin position="234"/>
        <end position="256"/>
    </location>
</feature>
<reference evidence="10" key="1">
    <citation type="submission" date="2018-06" db="EMBL/GenBank/DDBJ databases">
        <authorList>
            <person name="Zhirakovskaya E."/>
        </authorList>
    </citation>
    <scope>NUCLEOTIDE SEQUENCE</scope>
</reference>
<evidence type="ECO:0000256" key="5">
    <source>
        <dbReference type="ARBA" id="ARBA00022692"/>
    </source>
</evidence>
<keyword evidence="5 8" id="KW-0812">Transmembrane</keyword>
<evidence type="ECO:0000256" key="2">
    <source>
        <dbReference type="ARBA" id="ARBA00022448"/>
    </source>
</evidence>
<feature type="transmembrane region" description="Helical" evidence="8">
    <location>
        <begin position="92"/>
        <end position="118"/>
    </location>
</feature>
<evidence type="ECO:0000256" key="6">
    <source>
        <dbReference type="ARBA" id="ARBA00022989"/>
    </source>
</evidence>
<sequence length="384" mass="40800">MSASFRTALFYTALFLGLAGTFAFLPVWYNGRGLDGQWIGYALGAGALARFFAGPLVAAQAGHPSHIPMILRWASLAMVVIFVAHIPNSSPILFVALGLLLGIAYAPLIPLTDALVMALERRKMVQYGPVRSAGSVAFMLGTMACGWLVTKNSELILVWVLGAGVLLSLSSWFLPKLASDLAVKPQKAGSRLKDALQFCARPDVAMALLASFLIQASHAFFYGFSALLWTSAGFSGLMIGTLFAWGVLFEVVIFNASPWFRKLTSPQVLLFIGGSAALIRWLALAQQPEYGALFGWQVLHGFSAAMTNLGMMGYLQQHTPERLLAGAQAINSSITAGLSFGIGFAVAGILYTRSGADGYLVAASVAAVGVLVCLGLIISQNRRG</sequence>
<keyword evidence="3" id="KW-1003">Cell membrane</keyword>
<accession>A0A3B0RTX8</accession>
<comment type="subcellular location">
    <subcellularLocation>
        <location evidence="1">Cell inner membrane</location>
        <topology evidence="1">Multi-pass membrane protein</topology>
    </subcellularLocation>
</comment>
<feature type="transmembrane region" description="Helical" evidence="8">
    <location>
        <begin position="130"/>
        <end position="149"/>
    </location>
</feature>
<dbReference type="InterPro" id="IPR026032">
    <property type="entry name" value="HcaT-like"/>
</dbReference>
<evidence type="ECO:0000256" key="1">
    <source>
        <dbReference type="ARBA" id="ARBA00004429"/>
    </source>
</evidence>
<feature type="transmembrane region" description="Helical" evidence="8">
    <location>
        <begin position="155"/>
        <end position="174"/>
    </location>
</feature>
<protein>
    <recommendedName>
        <fullName evidence="9">Major facilitator superfamily associated domain-containing protein</fullName>
    </recommendedName>
</protein>
<feature type="transmembrane region" description="Helical" evidence="8">
    <location>
        <begin position="70"/>
        <end position="86"/>
    </location>
</feature>
<proteinExistence type="predicted"/>